<keyword evidence="1" id="KW-0812">Transmembrane</keyword>
<accession>A0A415LI67</accession>
<name>A0A415LI67_9FIRM</name>
<evidence type="ECO:0000313" key="2">
    <source>
        <dbReference type="EMBL" id="RHL48211.1"/>
    </source>
</evidence>
<dbReference type="PROSITE" id="PS51108">
    <property type="entry name" value="PTS_EIID"/>
    <property type="match status" value="1"/>
</dbReference>
<organism evidence="2 3">
    <name type="scientific">Eubacterium ventriosum</name>
    <dbReference type="NCBI Taxonomy" id="39496"/>
    <lineage>
        <taxon>Bacteria</taxon>
        <taxon>Bacillati</taxon>
        <taxon>Bacillota</taxon>
        <taxon>Clostridia</taxon>
        <taxon>Eubacteriales</taxon>
        <taxon>Eubacteriaceae</taxon>
        <taxon>Eubacterium</taxon>
    </lineage>
</organism>
<keyword evidence="1" id="KW-1133">Transmembrane helix</keyword>
<feature type="transmembrane region" description="Helical" evidence="1">
    <location>
        <begin position="190"/>
        <end position="212"/>
    </location>
</feature>
<dbReference type="RefSeq" id="WP_117901434.1">
    <property type="nucleotide sequence ID" value="NZ_CABJDQ010000001.1"/>
</dbReference>
<dbReference type="GeneID" id="66466003"/>
<feature type="transmembrane region" description="Helical" evidence="1">
    <location>
        <begin position="256"/>
        <end position="274"/>
    </location>
</feature>
<comment type="caution">
    <text evidence="2">The sequence shown here is derived from an EMBL/GenBank/DDBJ whole genome shotgun (WGS) entry which is preliminary data.</text>
</comment>
<reference evidence="2 3" key="1">
    <citation type="submission" date="2018-08" db="EMBL/GenBank/DDBJ databases">
        <title>A genome reference for cultivated species of the human gut microbiota.</title>
        <authorList>
            <person name="Zou Y."/>
            <person name="Xue W."/>
            <person name="Luo G."/>
        </authorList>
    </citation>
    <scope>NUCLEOTIDE SEQUENCE [LARGE SCALE GENOMIC DNA]</scope>
    <source>
        <strain evidence="2 3">AF37-4</strain>
    </source>
</reference>
<feature type="transmembrane region" description="Helical" evidence="1">
    <location>
        <begin position="232"/>
        <end position="249"/>
    </location>
</feature>
<dbReference type="Pfam" id="PF03613">
    <property type="entry name" value="EIID-AGA"/>
    <property type="match status" value="1"/>
</dbReference>
<dbReference type="InterPro" id="IPR050303">
    <property type="entry name" value="GatZ_KbaZ_carbometab"/>
</dbReference>
<sequence length="276" mass="30596">MSFNLHTDYNGKITKKDLKKVFWRSIPMEHSWNYERMDNVGYAWALYPVLKKLYPDEKDLAKAMKRHLTLYNMTPYICTFPMGISVAMEEANAEQEDFDTESIGSVKTAMMGPLSGIGDAFFWGTLRVIATSIGCALAMKGNILGPILFMLIFNVPHYFLRYIGTFFGYKLGSESISKITASGLMSKVTEAASIVGMMVTGAMTMDMTAINLVTKIGSGDEATTLQELIEGIMPGLPVLGIFGIVYWMLKKKMSPLLIMLIMLIVSIAGAYFGFLG</sequence>
<protein>
    <submittedName>
        <fullName evidence="2">PTS system mannose/fructose/sorbose family transporter subunit IID</fullName>
    </submittedName>
</protein>
<dbReference type="GO" id="GO:0005886">
    <property type="term" value="C:plasma membrane"/>
    <property type="evidence" value="ECO:0007669"/>
    <property type="project" value="TreeGrafter"/>
</dbReference>
<dbReference type="InterPro" id="IPR004704">
    <property type="entry name" value="PTS_IID_man"/>
</dbReference>
<feature type="transmembrane region" description="Helical" evidence="1">
    <location>
        <begin position="145"/>
        <end position="169"/>
    </location>
</feature>
<evidence type="ECO:0000256" key="1">
    <source>
        <dbReference type="SAM" id="Phobius"/>
    </source>
</evidence>
<keyword evidence="1" id="KW-0472">Membrane</keyword>
<gene>
    <name evidence="2" type="ORF">DW018_02000</name>
</gene>
<dbReference type="GO" id="GO:0009401">
    <property type="term" value="P:phosphoenolpyruvate-dependent sugar phosphotransferase system"/>
    <property type="evidence" value="ECO:0007669"/>
    <property type="project" value="InterPro"/>
</dbReference>
<dbReference type="PANTHER" id="PTHR32502:SF23">
    <property type="entry name" value="TRANSPORT PROTEIN, PTS SYSTEM"/>
    <property type="match status" value="1"/>
</dbReference>
<dbReference type="EMBL" id="QROT01000001">
    <property type="protein sequence ID" value="RHL48211.1"/>
    <property type="molecule type" value="Genomic_DNA"/>
</dbReference>
<evidence type="ECO:0000313" key="3">
    <source>
        <dbReference type="Proteomes" id="UP000283314"/>
    </source>
</evidence>
<dbReference type="Proteomes" id="UP000283314">
    <property type="component" value="Unassembled WGS sequence"/>
</dbReference>
<proteinExistence type="predicted"/>
<dbReference type="PANTHER" id="PTHR32502">
    <property type="entry name" value="N-ACETYLGALACTOSAMINE PERMEASE II COMPONENT-RELATED"/>
    <property type="match status" value="1"/>
</dbReference>
<dbReference type="AlphaFoldDB" id="A0A415LI67"/>